<comment type="caution">
    <text evidence="2">The sequence shown here is derived from an EMBL/GenBank/DDBJ whole genome shotgun (WGS) entry which is preliminary data.</text>
</comment>
<proteinExistence type="predicted"/>
<evidence type="ECO:0008006" key="4">
    <source>
        <dbReference type="Google" id="ProtNLM"/>
    </source>
</evidence>
<dbReference type="Proteomes" id="UP001151760">
    <property type="component" value="Unassembled WGS sequence"/>
</dbReference>
<accession>A0ABQ5CPQ2</accession>
<evidence type="ECO:0000256" key="1">
    <source>
        <dbReference type="SAM" id="MobiDB-lite"/>
    </source>
</evidence>
<evidence type="ECO:0000313" key="3">
    <source>
        <dbReference type="Proteomes" id="UP001151760"/>
    </source>
</evidence>
<gene>
    <name evidence="2" type="ORF">Tco_0909341</name>
</gene>
<feature type="region of interest" description="Disordered" evidence="1">
    <location>
        <begin position="1"/>
        <end position="31"/>
    </location>
</feature>
<dbReference type="EMBL" id="BQNB010014512">
    <property type="protein sequence ID" value="GJT29066.1"/>
    <property type="molecule type" value="Genomic_DNA"/>
</dbReference>
<keyword evidence="3" id="KW-1185">Reference proteome</keyword>
<reference evidence="2" key="2">
    <citation type="submission" date="2022-01" db="EMBL/GenBank/DDBJ databases">
        <authorList>
            <person name="Yamashiro T."/>
            <person name="Shiraishi A."/>
            <person name="Satake H."/>
            <person name="Nakayama K."/>
        </authorList>
    </citation>
    <scope>NUCLEOTIDE SEQUENCE</scope>
</reference>
<name>A0ABQ5CPQ2_9ASTR</name>
<evidence type="ECO:0000313" key="2">
    <source>
        <dbReference type="EMBL" id="GJT29066.1"/>
    </source>
</evidence>
<protein>
    <recommendedName>
        <fullName evidence="4">Transposase (Putative), gypsy type</fullName>
    </recommendedName>
</protein>
<reference evidence="2" key="1">
    <citation type="journal article" date="2022" name="Int. J. Mol. Sci.">
        <title>Draft Genome of Tanacetum Coccineum: Genomic Comparison of Closely Related Tanacetum-Family Plants.</title>
        <authorList>
            <person name="Yamashiro T."/>
            <person name="Shiraishi A."/>
            <person name="Nakayama K."/>
            <person name="Satake H."/>
        </authorList>
    </citation>
    <scope>NUCLEOTIDE SEQUENCE</scope>
</reference>
<organism evidence="2 3">
    <name type="scientific">Tanacetum coccineum</name>
    <dbReference type="NCBI Taxonomy" id="301880"/>
    <lineage>
        <taxon>Eukaryota</taxon>
        <taxon>Viridiplantae</taxon>
        <taxon>Streptophyta</taxon>
        <taxon>Embryophyta</taxon>
        <taxon>Tracheophyta</taxon>
        <taxon>Spermatophyta</taxon>
        <taxon>Magnoliopsida</taxon>
        <taxon>eudicotyledons</taxon>
        <taxon>Gunneridae</taxon>
        <taxon>Pentapetalae</taxon>
        <taxon>asterids</taxon>
        <taxon>campanulids</taxon>
        <taxon>Asterales</taxon>
        <taxon>Asteraceae</taxon>
        <taxon>Asteroideae</taxon>
        <taxon>Anthemideae</taxon>
        <taxon>Anthemidinae</taxon>
        <taxon>Tanacetum</taxon>
    </lineage>
</organism>
<sequence>MASRGRRSLPSRLLSDSRPPPRPRPKPPDLNFHRHNVHTVLLLHSLLVLTTTPLPINMDLLSFIHVADPTKVKVGEREQAEEEARLLDSTVWRIVLLLPIALDRADSELEASVEILFDESGTVTDASVSSHPLKKLRSDHGTLSGAASAGKSPIVLKQLLASSILNVEFGVESVATLPFVTSSISATPKHESGVLADFITGLNLRTIGASERSVVVSPVMTEAIITTHVASTPSATAPESEISMGSREVDSESLHEVFVLHWNIPNDSLMDNLDASREFIDHLAHPVLSAQICDMDYEELFTEFTRRRLESECEKQAGLLRSRDKEVENLKAQLLLKEAEAVEVVHLRTQKNMALEDENKSLSKKVVELQSLVSVKDRELKDVDATVTSLKSQNDGLADQVRVLETTCSGLRKRLFGYENLMERLEEFQNAELKVVNERVEKLDVDLEEMAYHLEEKFYPHLLTTKFGQRWLLTHGLKLVLVKCLNSSKYLIALGASISRSIEEGMQDGLAAGIDHGRAGRSLADIVVYNPSAEADFYSASQELREVDFRLLADLKSHKDASIEDVMNLLHLEIPLADAPGMDSLHPDIEQLKVPIHRSEDQVVLGETSLPFALSVSHSRVEQIMANITAERSALLGVWTPLSEPLSV</sequence>